<feature type="region of interest" description="Disordered" evidence="1">
    <location>
        <begin position="23"/>
        <end position="51"/>
    </location>
</feature>
<evidence type="ECO:0000313" key="3">
    <source>
        <dbReference type="Proteomes" id="UP000256970"/>
    </source>
</evidence>
<evidence type="ECO:0000313" key="2">
    <source>
        <dbReference type="EMBL" id="SZX66345.1"/>
    </source>
</evidence>
<accession>A0A383VLE0</accession>
<keyword evidence="3" id="KW-1185">Reference proteome</keyword>
<dbReference type="EMBL" id="FNXT01000695">
    <property type="protein sequence ID" value="SZX66345.1"/>
    <property type="molecule type" value="Genomic_DNA"/>
</dbReference>
<gene>
    <name evidence="2" type="ORF">BQ4739_LOCUS6767</name>
</gene>
<organism evidence="2 3">
    <name type="scientific">Tetradesmus obliquus</name>
    <name type="common">Green alga</name>
    <name type="synonym">Acutodesmus obliquus</name>
    <dbReference type="NCBI Taxonomy" id="3088"/>
    <lineage>
        <taxon>Eukaryota</taxon>
        <taxon>Viridiplantae</taxon>
        <taxon>Chlorophyta</taxon>
        <taxon>core chlorophytes</taxon>
        <taxon>Chlorophyceae</taxon>
        <taxon>CS clade</taxon>
        <taxon>Sphaeropleales</taxon>
        <taxon>Scenedesmaceae</taxon>
        <taxon>Tetradesmus</taxon>
    </lineage>
</organism>
<evidence type="ECO:0000256" key="1">
    <source>
        <dbReference type="SAM" id="MobiDB-lite"/>
    </source>
</evidence>
<dbReference type="AlphaFoldDB" id="A0A383VLE0"/>
<sequence length="478" mass="50595">MVQCGAWWHSILRALSSSQDTKDCLGSSQDTKHSLGSSQDPKHSLPRSPKLGAELPSLLEQPLQQEHVEAVLDICKDTKELQSLLEQPLQQEHVEAVLDICIQRHLAAEDLCRLRVGSRSLQQLCSKRISAALLLRSVAATAQAAAPALPAAPAPSVITPDFVNFIKPPPPLAGEGNSIKALRWLLRQPAVTAAMLKKCSQQLLQIPGVPLAAAETLVAAGIRGQVTLQRLAAGAYNGYDGPVAWALAFADAGVPLQEWAAGLPAELRTIACGGNLTEEMLQDLNPARTADLLAVALSMAAPRTADGSPWHVSISRAAITSISSMFKRPACNTTVQLSAAAVEALLRLAVRLCSAPINTHFAANLLELLLSICWLPAADDLATGTLVELAYSAIQPQGRQPMLCAAPYFLQMLAPTEGDTKLTHGQLELLLSLLVGPAAAVAAEVYSKAMPRPHDCTILHWLCSQPGAAAAAARLGLL</sequence>
<protein>
    <submittedName>
        <fullName evidence="2">Uncharacterized protein</fullName>
    </submittedName>
</protein>
<dbReference type="Proteomes" id="UP000256970">
    <property type="component" value="Unassembled WGS sequence"/>
</dbReference>
<reference evidence="2 3" key="1">
    <citation type="submission" date="2016-10" db="EMBL/GenBank/DDBJ databases">
        <authorList>
            <person name="Cai Z."/>
        </authorList>
    </citation>
    <scope>NUCLEOTIDE SEQUENCE [LARGE SCALE GENOMIC DNA]</scope>
</reference>
<feature type="compositionally biased region" description="Polar residues" evidence="1">
    <location>
        <begin position="26"/>
        <end position="39"/>
    </location>
</feature>
<name>A0A383VLE0_TETOB</name>
<proteinExistence type="predicted"/>